<protein>
    <recommendedName>
        <fullName evidence="4">Carbohydrate ABC transporter permease</fullName>
    </recommendedName>
</protein>
<proteinExistence type="predicted"/>
<dbReference type="EMBL" id="QGGI01000030">
    <property type="protein sequence ID" value="PWJ86718.1"/>
    <property type="molecule type" value="Genomic_DNA"/>
</dbReference>
<evidence type="ECO:0008006" key="4">
    <source>
        <dbReference type="Google" id="ProtNLM"/>
    </source>
</evidence>
<sequence>VAALPTLIVYIVLGKYFLKGLLSGSVKG</sequence>
<gene>
    <name evidence="2" type="ORF">C7380_1301</name>
    <name evidence="1" type="ORF">C7380_13412</name>
</gene>
<reference evidence="2 3" key="1">
    <citation type="submission" date="2018-05" db="EMBL/GenBank/DDBJ databases">
        <title>Genomic Encyclopedia of Type Strains, Phase IV (KMG-IV): sequencing the most valuable type-strain genomes for metagenomic binning, comparative biology and taxonomic classification.</title>
        <authorList>
            <person name="Goeker M."/>
        </authorList>
    </citation>
    <scope>NUCLEOTIDE SEQUENCE [LARGE SCALE GENOMIC DNA]</scope>
    <source>
        <strain evidence="2 3">DSM 24906</strain>
    </source>
</reference>
<organism evidence="2 3">
    <name type="scientific">Oceanotoga teriensis</name>
    <dbReference type="NCBI Taxonomy" id="515440"/>
    <lineage>
        <taxon>Bacteria</taxon>
        <taxon>Thermotogati</taxon>
        <taxon>Thermotogota</taxon>
        <taxon>Thermotogae</taxon>
        <taxon>Petrotogales</taxon>
        <taxon>Petrotogaceae</taxon>
        <taxon>Oceanotoga</taxon>
    </lineage>
</organism>
<keyword evidence="3" id="KW-1185">Reference proteome</keyword>
<feature type="non-terminal residue" evidence="2">
    <location>
        <position position="1"/>
    </location>
</feature>
<dbReference type="Proteomes" id="UP000245921">
    <property type="component" value="Unassembled WGS sequence"/>
</dbReference>
<comment type="caution">
    <text evidence="2">The sequence shown here is derived from an EMBL/GenBank/DDBJ whole genome shotgun (WGS) entry which is preliminary data.</text>
</comment>
<accession>A0AA45C4K6</accession>
<dbReference type="EMBL" id="QGGI01000034">
    <property type="protein sequence ID" value="PWJ85520.1"/>
    <property type="molecule type" value="Genomic_DNA"/>
</dbReference>
<name>A0AA45C4K6_9BACT</name>
<evidence type="ECO:0000313" key="3">
    <source>
        <dbReference type="Proteomes" id="UP000245921"/>
    </source>
</evidence>
<evidence type="ECO:0000313" key="1">
    <source>
        <dbReference type="EMBL" id="PWJ85520.1"/>
    </source>
</evidence>
<dbReference type="AlphaFoldDB" id="A0AA45C4K6"/>
<evidence type="ECO:0000313" key="2">
    <source>
        <dbReference type="EMBL" id="PWJ86718.1"/>
    </source>
</evidence>